<dbReference type="InterPro" id="IPR051599">
    <property type="entry name" value="Cell_Envelope_Assoc"/>
</dbReference>
<accession>A0A0G1YCX6</accession>
<keyword evidence="1" id="KW-0812">Transmembrane</keyword>
<feature type="transmembrane region" description="Helical" evidence="1">
    <location>
        <begin position="9"/>
        <end position="31"/>
    </location>
</feature>
<keyword evidence="1" id="KW-0472">Membrane</keyword>
<evidence type="ECO:0000313" key="4">
    <source>
        <dbReference type="Proteomes" id="UP000033870"/>
    </source>
</evidence>
<dbReference type="STRING" id="1619044.UY92_C0021G0012"/>
<proteinExistence type="predicted"/>
<dbReference type="Proteomes" id="UP000033870">
    <property type="component" value="Unassembled WGS sequence"/>
</dbReference>
<reference evidence="3 4" key="1">
    <citation type="journal article" date="2015" name="Nature">
        <title>rRNA introns, odd ribosomes, and small enigmatic genomes across a large radiation of phyla.</title>
        <authorList>
            <person name="Brown C.T."/>
            <person name="Hug L.A."/>
            <person name="Thomas B.C."/>
            <person name="Sharon I."/>
            <person name="Castelle C.J."/>
            <person name="Singh A."/>
            <person name="Wilkins M.J."/>
            <person name="Williams K.H."/>
            <person name="Banfield J.F."/>
        </authorList>
    </citation>
    <scope>NUCLEOTIDE SEQUENCE [LARGE SCALE GENOMIC DNA]</scope>
</reference>
<dbReference type="InterPro" id="IPR003848">
    <property type="entry name" value="DUF218"/>
</dbReference>
<evidence type="ECO:0000259" key="2">
    <source>
        <dbReference type="Pfam" id="PF02698"/>
    </source>
</evidence>
<evidence type="ECO:0000313" key="3">
    <source>
        <dbReference type="EMBL" id="KKW41378.1"/>
    </source>
</evidence>
<dbReference type="AlphaFoldDB" id="A0A0G1YCX6"/>
<comment type="caution">
    <text evidence="3">The sequence shown here is derived from an EMBL/GenBank/DDBJ whole genome shotgun (WGS) entry which is preliminary data.</text>
</comment>
<evidence type="ECO:0000256" key="1">
    <source>
        <dbReference type="SAM" id="Phobius"/>
    </source>
</evidence>
<dbReference type="GO" id="GO:0005886">
    <property type="term" value="C:plasma membrane"/>
    <property type="evidence" value="ECO:0007669"/>
    <property type="project" value="TreeGrafter"/>
</dbReference>
<dbReference type="PANTHER" id="PTHR30336">
    <property type="entry name" value="INNER MEMBRANE PROTEIN, PROBABLE PERMEASE"/>
    <property type="match status" value="1"/>
</dbReference>
<feature type="domain" description="DUF218" evidence="2">
    <location>
        <begin position="51"/>
        <end position="182"/>
    </location>
</feature>
<organism evidence="3 4">
    <name type="scientific">Candidatus Magasanikbacteria bacterium GW2011_GWA2_56_11</name>
    <dbReference type="NCBI Taxonomy" id="1619044"/>
    <lineage>
        <taxon>Bacteria</taxon>
        <taxon>Candidatus Magasanikiibacteriota</taxon>
    </lineage>
</organism>
<dbReference type="PANTHER" id="PTHR30336:SF6">
    <property type="entry name" value="INTEGRAL MEMBRANE PROTEIN"/>
    <property type="match status" value="1"/>
</dbReference>
<gene>
    <name evidence="3" type="ORF">UY92_C0021G0012</name>
</gene>
<name>A0A0G1YCX6_9BACT</name>
<dbReference type="CDD" id="cd06259">
    <property type="entry name" value="YdcF-like"/>
    <property type="match status" value="1"/>
</dbReference>
<dbReference type="EMBL" id="LCRX01000021">
    <property type="protein sequence ID" value="KKW41378.1"/>
    <property type="molecule type" value="Genomic_DNA"/>
</dbReference>
<dbReference type="Pfam" id="PF02698">
    <property type="entry name" value="DUF218"/>
    <property type="match status" value="1"/>
</dbReference>
<sequence>MKRQWRRKIIWGVLGGAVLGGMFIVGVNLAILARQSAIIRAGDQVPAAASALVFGGGMKPDGSMSEMQEDRVRQGIELYQSGRVGRLIMTGDDGARRFDEVTAMRQYAIDNGVPEGDILVDPHGYRTYLSCKRAAEVYGVTTTIAISQSFHLPRIIYFCEHFGIRTAGVPADLRDYNSWWVPHGREILARLKGWLQITLSK</sequence>
<keyword evidence="1" id="KW-1133">Transmembrane helix</keyword>
<protein>
    <recommendedName>
        <fullName evidence="2">DUF218 domain-containing protein</fullName>
    </recommendedName>
</protein>